<name>A0A423XC93_9PEZI</name>
<reference evidence="2 3" key="1">
    <citation type="submission" date="2015-09" db="EMBL/GenBank/DDBJ databases">
        <title>Host preference determinants of Valsa canker pathogens revealed by comparative genomics.</title>
        <authorList>
            <person name="Yin Z."/>
            <person name="Huang L."/>
        </authorList>
    </citation>
    <scope>NUCLEOTIDE SEQUENCE [LARGE SCALE GENOMIC DNA]</scope>
    <source>
        <strain evidence="2 3">SXYLt</strain>
    </source>
</reference>
<feature type="compositionally biased region" description="Low complexity" evidence="1">
    <location>
        <begin position="16"/>
        <end position="29"/>
    </location>
</feature>
<sequence length="85" mass="8707">MRMSERVKGKRPRQTSSHSSASSASSAASPVAGTEEEGHFLFSPHRTPDPGESSSFWQASASTSGASSGSASEEPTTPWGAAIPA</sequence>
<dbReference type="InParanoid" id="A0A423XC93"/>
<dbReference type="AlphaFoldDB" id="A0A423XC93"/>
<comment type="caution">
    <text evidence="2">The sequence shown here is derived from an EMBL/GenBank/DDBJ whole genome shotgun (WGS) entry which is preliminary data.</text>
</comment>
<accession>A0A423XC93</accession>
<organism evidence="2 3">
    <name type="scientific">Cytospora leucostoma</name>
    <dbReference type="NCBI Taxonomy" id="1230097"/>
    <lineage>
        <taxon>Eukaryota</taxon>
        <taxon>Fungi</taxon>
        <taxon>Dikarya</taxon>
        <taxon>Ascomycota</taxon>
        <taxon>Pezizomycotina</taxon>
        <taxon>Sordariomycetes</taxon>
        <taxon>Sordariomycetidae</taxon>
        <taxon>Diaporthales</taxon>
        <taxon>Cytosporaceae</taxon>
        <taxon>Cytospora</taxon>
    </lineage>
</organism>
<evidence type="ECO:0000256" key="1">
    <source>
        <dbReference type="SAM" id="MobiDB-lite"/>
    </source>
</evidence>
<dbReference type="Proteomes" id="UP000285146">
    <property type="component" value="Unassembled WGS sequence"/>
</dbReference>
<gene>
    <name evidence="2" type="ORF">VPNG_04628</name>
</gene>
<evidence type="ECO:0000313" key="2">
    <source>
        <dbReference type="EMBL" id="ROW13583.1"/>
    </source>
</evidence>
<dbReference type="EMBL" id="LKEB01000018">
    <property type="protein sequence ID" value="ROW13583.1"/>
    <property type="molecule type" value="Genomic_DNA"/>
</dbReference>
<protein>
    <submittedName>
        <fullName evidence="2">Uncharacterized protein</fullName>
    </submittedName>
</protein>
<keyword evidence="3" id="KW-1185">Reference proteome</keyword>
<evidence type="ECO:0000313" key="3">
    <source>
        <dbReference type="Proteomes" id="UP000285146"/>
    </source>
</evidence>
<feature type="region of interest" description="Disordered" evidence="1">
    <location>
        <begin position="1"/>
        <end position="85"/>
    </location>
</feature>
<feature type="compositionally biased region" description="Low complexity" evidence="1">
    <location>
        <begin position="53"/>
        <end position="78"/>
    </location>
</feature>
<proteinExistence type="predicted"/>